<evidence type="ECO:0000313" key="2">
    <source>
        <dbReference type="Proteomes" id="UP000325333"/>
    </source>
</evidence>
<comment type="caution">
    <text evidence="1">The sequence shown here is derived from an EMBL/GenBank/DDBJ whole genome shotgun (WGS) entry which is preliminary data.</text>
</comment>
<evidence type="ECO:0000313" key="1">
    <source>
        <dbReference type="EMBL" id="KAA1057067.1"/>
    </source>
</evidence>
<name>A0A5B0KWE2_9PROT</name>
<proteinExistence type="predicted"/>
<dbReference type="EMBL" id="VEWN01000003">
    <property type="protein sequence ID" value="KAA1057067.1"/>
    <property type="molecule type" value="Genomic_DNA"/>
</dbReference>
<organism evidence="1 2">
    <name type="scientific">Azospirillum argentinense</name>
    <dbReference type="NCBI Taxonomy" id="2970906"/>
    <lineage>
        <taxon>Bacteria</taxon>
        <taxon>Pseudomonadati</taxon>
        <taxon>Pseudomonadota</taxon>
        <taxon>Alphaproteobacteria</taxon>
        <taxon>Rhodospirillales</taxon>
        <taxon>Azospirillaceae</taxon>
        <taxon>Azospirillum</taxon>
    </lineage>
</organism>
<accession>A0A5B0KWE2</accession>
<reference evidence="1 2" key="1">
    <citation type="submission" date="2019-07" db="EMBL/GenBank/DDBJ databases">
        <title>Genome sequencing of the stress-tolerant strain Azospirillum brasilense Az19.</title>
        <authorList>
            <person name="Maroniche G.A."/>
            <person name="Garcia J.E."/>
            <person name="Pagnussat L."/>
            <person name="Amenta M."/>
            <person name="Creus C.M."/>
        </authorList>
    </citation>
    <scope>NUCLEOTIDE SEQUENCE [LARGE SCALE GENOMIC DNA]</scope>
    <source>
        <strain evidence="1 2">Az19</strain>
    </source>
</reference>
<dbReference type="Proteomes" id="UP000325333">
    <property type="component" value="Unassembled WGS sequence"/>
</dbReference>
<sequence length="47" mass="5111">MDAKGLDPANIRTRSCIQKTILASLGKLEAVEKVELGANAAAWMIRR</sequence>
<dbReference type="AlphaFoldDB" id="A0A5B0KWE2"/>
<gene>
    <name evidence="1" type="ORF">FH063_003940</name>
</gene>
<protein>
    <submittedName>
        <fullName evidence="1">Uncharacterized protein</fullName>
    </submittedName>
</protein>